<keyword evidence="2" id="KW-1133">Transmembrane helix</keyword>
<evidence type="ECO:0000313" key="3">
    <source>
        <dbReference type="EMBL" id="BAC50731.1"/>
    </source>
</evidence>
<dbReference type="PATRIC" id="fig|224911.5.peg.5558"/>
<name>Q89J18_BRADU</name>
<evidence type="ECO:0000256" key="1">
    <source>
        <dbReference type="SAM" id="MobiDB-lite"/>
    </source>
</evidence>
<proteinExistence type="predicted"/>
<dbReference type="RefSeq" id="WP_011088214.1">
    <property type="nucleotide sequence ID" value="NC_004463.1"/>
</dbReference>
<protein>
    <submittedName>
        <fullName evidence="3">Bll5466 protein</fullName>
    </submittedName>
</protein>
<feature type="region of interest" description="Disordered" evidence="1">
    <location>
        <begin position="41"/>
        <end position="60"/>
    </location>
</feature>
<dbReference type="AlphaFoldDB" id="Q89J18"/>
<dbReference type="Proteomes" id="UP000002526">
    <property type="component" value="Chromosome"/>
</dbReference>
<dbReference type="EMBL" id="BA000040">
    <property type="protein sequence ID" value="BAC50731.1"/>
    <property type="molecule type" value="Genomic_DNA"/>
</dbReference>
<gene>
    <name evidence="3" type="ordered locus">bll5466</name>
</gene>
<keyword evidence="2" id="KW-0472">Membrane</keyword>
<dbReference type="eggNOG" id="ENOG50313GG">
    <property type="taxonomic scope" value="Bacteria"/>
</dbReference>
<keyword evidence="2" id="KW-0812">Transmembrane</keyword>
<dbReference type="OrthoDB" id="8254913at2"/>
<keyword evidence="4" id="KW-1185">Reference proteome</keyword>
<evidence type="ECO:0000313" key="4">
    <source>
        <dbReference type="Proteomes" id="UP000002526"/>
    </source>
</evidence>
<dbReference type="EnsemblBacteria" id="BAC50731">
    <property type="protein sequence ID" value="BAC50731"/>
    <property type="gene ID" value="BAC50731"/>
</dbReference>
<dbReference type="HOGENOM" id="CLU_155072_0_0_5"/>
<dbReference type="KEGG" id="bja:bll5466"/>
<accession>Q89J18</accession>
<organism evidence="3 4">
    <name type="scientific">Bradyrhizobium diazoefficiens (strain JCM 10833 / BCRC 13528 / IAM 13628 / NBRC 14792 / USDA 110)</name>
    <dbReference type="NCBI Taxonomy" id="224911"/>
    <lineage>
        <taxon>Bacteria</taxon>
        <taxon>Pseudomonadati</taxon>
        <taxon>Pseudomonadota</taxon>
        <taxon>Alphaproteobacteria</taxon>
        <taxon>Hyphomicrobiales</taxon>
        <taxon>Nitrobacteraceae</taxon>
        <taxon>Bradyrhizobium</taxon>
    </lineage>
</organism>
<dbReference type="GeneID" id="46492464"/>
<evidence type="ECO:0000256" key="2">
    <source>
        <dbReference type="SAM" id="Phobius"/>
    </source>
</evidence>
<sequence length="119" mass="13207">MTDFFRLIFFGFSMRTLLIILGIWLLINVLFAVIMIPPRKSRRSNGERGQSGLSPALIDPKSRLEEDEGFSLRHAIIAVALGAFFSLSPPLLQAYDAIAAFVRKLRRGEGAGVKPSDDE</sequence>
<feature type="transmembrane region" description="Helical" evidence="2">
    <location>
        <begin position="12"/>
        <end position="36"/>
    </location>
</feature>
<dbReference type="InParanoid" id="Q89J18"/>
<reference evidence="4" key="1">
    <citation type="journal article" date="2002" name="DNA Res.">
        <title>Complete genomic sequence of nitrogen-fixing symbiotic bacterium Bradyrhizobium japonicum USDA110.</title>
        <authorList>
            <person name="Kaneko T."/>
            <person name="Nakamura Y."/>
            <person name="Sato S."/>
            <person name="Minamisawa K."/>
            <person name="Uchiumi T."/>
            <person name="Sasamoto S."/>
            <person name="Watanabe A."/>
            <person name="Idesawa K."/>
            <person name="Iriguchi M."/>
            <person name="Kawashima K."/>
            <person name="Kohara M."/>
            <person name="Matsumoto M."/>
            <person name="Shimpo S."/>
            <person name="Tsuruoka H."/>
            <person name="Wada T."/>
            <person name="Yamada M."/>
            <person name="Tabata S."/>
        </authorList>
    </citation>
    <scope>NUCLEOTIDE SEQUENCE [LARGE SCALE GENOMIC DNA]</scope>
    <source>
        <strain evidence="4">JCM 10833 / BCRC 13528 / IAM 13628 / NBRC 14792 / USDA 110</strain>
    </source>
</reference>
<dbReference type="PhylomeDB" id="Q89J18"/>